<protein>
    <submittedName>
        <fullName evidence="2">DUF4169 domain-containing protein</fullName>
    </submittedName>
</protein>
<dbReference type="EMBL" id="QGLF01000001">
    <property type="protein sequence ID" value="PWR23296.1"/>
    <property type="molecule type" value="Genomic_DNA"/>
</dbReference>
<gene>
    <name evidence="2" type="ORF">DKG75_01635</name>
</gene>
<comment type="caution">
    <text evidence="2">The sequence shown here is derived from an EMBL/GenBank/DDBJ whole genome shotgun (WGS) entry which is preliminary data.</text>
</comment>
<reference evidence="3" key="1">
    <citation type="submission" date="2018-05" db="EMBL/GenBank/DDBJ databases">
        <title>Zavarzinia sp. HR-AS.</title>
        <authorList>
            <person name="Lee Y."/>
            <person name="Jeon C.O."/>
        </authorList>
    </citation>
    <scope>NUCLEOTIDE SEQUENCE [LARGE SCALE GENOMIC DNA]</scope>
    <source>
        <strain evidence="3">DSM 1231</strain>
    </source>
</reference>
<feature type="compositionally biased region" description="Basic and acidic residues" evidence="1">
    <location>
        <begin position="22"/>
        <end position="69"/>
    </location>
</feature>
<dbReference type="AlphaFoldDB" id="A0A317EAP0"/>
<accession>A0A317EAP0</accession>
<organism evidence="2 3">
    <name type="scientific">Zavarzinia compransoris</name>
    <dbReference type="NCBI Taxonomy" id="1264899"/>
    <lineage>
        <taxon>Bacteria</taxon>
        <taxon>Pseudomonadati</taxon>
        <taxon>Pseudomonadota</taxon>
        <taxon>Alphaproteobacteria</taxon>
        <taxon>Rhodospirillales</taxon>
        <taxon>Zavarziniaceae</taxon>
        <taxon>Zavarzinia</taxon>
    </lineage>
</organism>
<proteinExistence type="predicted"/>
<feature type="region of interest" description="Disordered" evidence="1">
    <location>
        <begin position="17"/>
        <end position="76"/>
    </location>
</feature>
<dbReference type="InterPro" id="IPR025227">
    <property type="entry name" value="DUF4169"/>
</dbReference>
<evidence type="ECO:0000256" key="1">
    <source>
        <dbReference type="SAM" id="MobiDB-lite"/>
    </source>
</evidence>
<evidence type="ECO:0000313" key="3">
    <source>
        <dbReference type="Proteomes" id="UP000246077"/>
    </source>
</evidence>
<sequence>MSKDREGPAEIVNLRRARKAKTRADAAAKAAENRSRFGRPLAEKRLEAARETLEARRHEGHRLDRPKPDDETDPQG</sequence>
<dbReference type="Proteomes" id="UP000246077">
    <property type="component" value="Unassembled WGS sequence"/>
</dbReference>
<dbReference type="OrthoDB" id="7173889at2"/>
<evidence type="ECO:0000313" key="2">
    <source>
        <dbReference type="EMBL" id="PWR23296.1"/>
    </source>
</evidence>
<dbReference type="RefSeq" id="WP_109919330.1">
    <property type="nucleotide sequence ID" value="NZ_QGLF01000001.1"/>
</dbReference>
<keyword evidence="3" id="KW-1185">Reference proteome</keyword>
<dbReference type="Pfam" id="PF13770">
    <property type="entry name" value="DUF4169"/>
    <property type="match status" value="1"/>
</dbReference>
<name>A0A317EAP0_9PROT</name>